<dbReference type="EMBL" id="MEHK01000001">
    <property type="protein sequence ID" value="OEJ30872.1"/>
    <property type="molecule type" value="Genomic_DNA"/>
</dbReference>
<dbReference type="Gene3D" id="1.10.1200.10">
    <property type="entry name" value="ACP-like"/>
    <property type="match status" value="1"/>
</dbReference>
<feature type="domain" description="Ketosynthase family 3 (KS3)" evidence="7">
    <location>
        <begin position="1"/>
        <end position="454"/>
    </location>
</feature>
<dbReference type="InterPro" id="IPR016035">
    <property type="entry name" value="Acyl_Trfase/lysoPLipase"/>
</dbReference>
<evidence type="ECO:0000313" key="9">
    <source>
        <dbReference type="Proteomes" id="UP000095705"/>
    </source>
</evidence>
<dbReference type="InterPro" id="IPR036736">
    <property type="entry name" value="ACP-like_sf"/>
</dbReference>
<dbReference type="SUPFAM" id="SSF53901">
    <property type="entry name" value="Thiolase-like"/>
    <property type="match status" value="1"/>
</dbReference>
<dbReference type="InterPro" id="IPR015421">
    <property type="entry name" value="PyrdxlP-dep_Trfase_major"/>
</dbReference>
<dbReference type="InterPro" id="IPR015424">
    <property type="entry name" value="PyrdxlP-dep_Trfase"/>
</dbReference>
<dbReference type="GO" id="GO:0030170">
    <property type="term" value="F:pyridoxal phosphate binding"/>
    <property type="evidence" value="ECO:0007669"/>
    <property type="project" value="InterPro"/>
</dbReference>
<dbReference type="SUPFAM" id="SSF55048">
    <property type="entry name" value="Probable ACP-binding domain of malonyl-CoA ACP transacylase"/>
    <property type="match status" value="1"/>
</dbReference>
<keyword evidence="4" id="KW-0808">Transferase</keyword>
<dbReference type="GO" id="GO:0071770">
    <property type="term" value="P:DIM/DIP cell wall layer assembly"/>
    <property type="evidence" value="ECO:0007669"/>
    <property type="project" value="TreeGrafter"/>
</dbReference>
<dbReference type="SUPFAM" id="SSF53383">
    <property type="entry name" value="PLP-dependent transferases"/>
    <property type="match status" value="1"/>
</dbReference>
<evidence type="ECO:0000256" key="1">
    <source>
        <dbReference type="ARBA" id="ARBA00001933"/>
    </source>
</evidence>
<dbReference type="InterPro" id="IPR032821">
    <property type="entry name" value="PKS_assoc"/>
</dbReference>
<dbReference type="InterPro" id="IPR014030">
    <property type="entry name" value="Ketoacyl_synth_N"/>
</dbReference>
<dbReference type="PANTHER" id="PTHR43775:SF37">
    <property type="entry name" value="SI:DKEY-61P9.11"/>
    <property type="match status" value="1"/>
</dbReference>
<dbReference type="Pfam" id="PF16197">
    <property type="entry name" value="KAsynt_C_assoc"/>
    <property type="match status" value="1"/>
</dbReference>
<dbReference type="Pfam" id="PF00155">
    <property type="entry name" value="Aminotran_1_2"/>
    <property type="match status" value="1"/>
</dbReference>
<evidence type="ECO:0000259" key="7">
    <source>
        <dbReference type="PROSITE" id="PS52004"/>
    </source>
</evidence>
<dbReference type="InterPro" id="IPR001227">
    <property type="entry name" value="Ac_transferase_dom_sf"/>
</dbReference>
<dbReference type="InterPro" id="IPR014043">
    <property type="entry name" value="Acyl_transferase_dom"/>
</dbReference>
<dbReference type="SUPFAM" id="SSF52151">
    <property type="entry name" value="FabD/lysophospholipase-like"/>
    <property type="match status" value="1"/>
</dbReference>
<evidence type="ECO:0000256" key="5">
    <source>
        <dbReference type="ARBA" id="ARBA00022898"/>
    </source>
</evidence>
<dbReference type="OrthoDB" id="9778690at2"/>
<dbReference type="STRING" id="36818.BGK67_05480"/>
<protein>
    <recommendedName>
        <fullName evidence="7">Ketosynthase family 3 (KS3) domain-containing protein</fullName>
    </recommendedName>
</protein>
<dbReference type="InterPro" id="IPR016039">
    <property type="entry name" value="Thiolase-like"/>
</dbReference>
<dbReference type="InterPro" id="IPR004839">
    <property type="entry name" value="Aminotransferase_I/II_large"/>
</dbReference>
<dbReference type="SMART" id="SM00825">
    <property type="entry name" value="PKS_KS"/>
    <property type="match status" value="1"/>
</dbReference>
<dbReference type="InterPro" id="IPR015422">
    <property type="entry name" value="PyrdxlP-dep_Trfase_small"/>
</dbReference>
<dbReference type="CDD" id="cd06454">
    <property type="entry name" value="KBL_like"/>
    <property type="match status" value="1"/>
</dbReference>
<organism evidence="8 9">
    <name type="scientific">Streptomyces subrutilus</name>
    <dbReference type="NCBI Taxonomy" id="36818"/>
    <lineage>
        <taxon>Bacteria</taxon>
        <taxon>Bacillati</taxon>
        <taxon>Actinomycetota</taxon>
        <taxon>Actinomycetes</taxon>
        <taxon>Kitasatosporales</taxon>
        <taxon>Streptomycetaceae</taxon>
        <taxon>Streptomyces</taxon>
    </lineage>
</organism>
<feature type="region of interest" description="Disordered" evidence="6">
    <location>
        <begin position="1119"/>
        <end position="1145"/>
    </location>
</feature>
<keyword evidence="9" id="KW-1185">Reference proteome</keyword>
<dbReference type="Gene3D" id="3.40.640.10">
    <property type="entry name" value="Type I PLP-dependent aspartate aminotransferase-like (Major domain)"/>
    <property type="match status" value="1"/>
</dbReference>
<dbReference type="PROSITE" id="PS00599">
    <property type="entry name" value="AA_TRANSFER_CLASS_2"/>
    <property type="match status" value="1"/>
</dbReference>
<evidence type="ECO:0000256" key="6">
    <source>
        <dbReference type="SAM" id="MobiDB-lite"/>
    </source>
</evidence>
<reference evidence="8 9" key="1">
    <citation type="submission" date="2016-08" db="EMBL/GenBank/DDBJ databases">
        <title>The complete genome of Streptomyces subrutilus 10-1-1.</title>
        <authorList>
            <person name="Chen X."/>
        </authorList>
    </citation>
    <scope>NUCLEOTIDE SEQUENCE [LARGE SCALE GENOMIC DNA]</scope>
    <source>
        <strain evidence="8 9">10-1-1</strain>
    </source>
</reference>
<dbReference type="PANTHER" id="PTHR43775">
    <property type="entry name" value="FATTY ACID SYNTHASE"/>
    <property type="match status" value="1"/>
</dbReference>
<dbReference type="CDD" id="cd00833">
    <property type="entry name" value="PKS"/>
    <property type="match status" value="1"/>
</dbReference>
<dbReference type="SMART" id="SM00827">
    <property type="entry name" value="PKS_AT"/>
    <property type="match status" value="1"/>
</dbReference>
<evidence type="ECO:0000256" key="2">
    <source>
        <dbReference type="ARBA" id="ARBA00022450"/>
    </source>
</evidence>
<feature type="region of interest" description="Disordered" evidence="6">
    <location>
        <begin position="925"/>
        <end position="964"/>
    </location>
</feature>
<sequence>MSDIAITGLGCRFPGAPDVRAYWELLLSGERQFSAVPKERWNHGMFHEPGNRSAPNAAYTDQVAFLEDVDRFDALHYGVPPARARAMDPQHRLMLDVTREALDDAGMGRGDFDRENTGVFLGLSVSDYKDLMAAPIRAISLAEESLAEDDRAGLDAVKEQAARLGSIQSFTLPGSLLNMASGTVSRQFDLGGPSFAVDAACSGSLVALDQAIAQVRQGTCRIAVVGGVYLNLTPDGLVGFSRLRALSAAGVCRPFDEEADGFVLGEGAGAVVIRPLADALAAGDRIYAVVKGIGSANDGSSPGPLVPTPEGQLRAMRRAYDDAAVTPSSVGFIEAHGTGTSVGDRAEVEALRRLRTEYPDDDPALCYLAAGKALIGHSLSAAGIAGLIKTALVVHHGTIVPQPRTSPHPDLGICAAGLRIADSARPWPRGGAPRRAAVSSFGFGGTNVHVVLEEQPAPARRRLSVRTETPAPHLVLLSAGSRELLERHIGEVLDTLDGAPRAPLAAVAHTLGGRRALTARLAIVAGDTEEFTERLRYARRQLADRAGGSLGDLGEGAFAADAPLPAEQRRIAFLFPGQGSQRPGMMRDLYERFTGFRSAVDALGAVARRDSGFDLAELLYGGAGAGDPEEHRRRLAATEVCQPLLGAVQIAATRLLADCGVAPDLVLGHSVGEFAAAAAAGALTDEDTVRLLVHRGAALREAGAGLAGGMLAVQSDEETCRGLLDGIDEVWPACFNQRRQVVVSGTPRGLAAMRQACADAGIVTAALDVSHPFHSPLLAHADETMRADLAGRRISGPALPFVSSVDAAVCADPERLRELWARHASAPVRFGEAVAAAYEQGARVFVQVSGGSSLLTAVRRDLAGHGDVHVVPATGTAPDSGRDLVLALARLAVLGAPVDPRALVAREDRRQLDLPVARLDTQSYWVPARRPAPQDTPAGPAPRRPAPESAPAPAPAPAEEIPMDRPENLPVNELLELARQQVTLLTRLTEALPAPAAQAPVSPAAPPAPTAPPAPVASTPLTLVAPAEGTVPAGDIGEVTAAVLGHVARISAFPVDRLRADQLLVDELGFDSLMLTDLFTSLGRQWPSWTFDDTTADRPTAGRIAAAIAGLAPDSAPAAVPAQRAAHAGETPEEAADPADAPAAGEPVRAAAPLPEEHTRIECFPEVAAHGERIASLAGMGLPNPYFLVHEGGMTDTTVVDGRELLSFSSYNYLGMATHPQVNAAAKEAIERYGTSVSASRLLSGSRPLHLELDTELAGLLGCEAAITLANGHATNVTVIGHLVGPGDLVIHDSLSHDSILQGCKLSGATRRPFPHNDAAALDAVLTQVRHQYRRVLVVVEGVYSMDGDIADLPALVEVKDRHGALLMIDEAHSIGTIGATGRGIGEHFGIDRSAVELWSGTLSKAMASCGGYVAGSRSVVEYLRYTVPGFVFSAGMTPADTAASLTALRVLRAEPERVTRLATNAALFVRLAREAGIDIGDSSDTAIVPCIVGDSLKTLRLAEALFEQGISVNPILYPAVPEEMARLRFFVTRDHTPDQIRRTVTVLERELRRLDAVPAAA</sequence>
<keyword evidence="3" id="KW-0597">Phosphoprotein</keyword>
<comment type="cofactor">
    <cofactor evidence="1">
        <name>pyridoxal 5'-phosphate</name>
        <dbReference type="ChEBI" id="CHEBI:597326"/>
    </cofactor>
</comment>
<keyword evidence="5" id="KW-0663">Pyridoxal phosphate</keyword>
<dbReference type="Proteomes" id="UP000095705">
    <property type="component" value="Unassembled WGS sequence"/>
</dbReference>
<dbReference type="GO" id="GO:0005737">
    <property type="term" value="C:cytoplasm"/>
    <property type="evidence" value="ECO:0007669"/>
    <property type="project" value="TreeGrafter"/>
</dbReference>
<gene>
    <name evidence="8" type="ORF">BGK67_05480</name>
</gene>
<name>A0A1E5PNE7_9ACTN</name>
<dbReference type="Pfam" id="PF02801">
    <property type="entry name" value="Ketoacyl-synt_C"/>
    <property type="match status" value="1"/>
</dbReference>
<dbReference type="Gene3D" id="3.90.1150.10">
    <property type="entry name" value="Aspartate Aminotransferase, domain 1"/>
    <property type="match status" value="1"/>
</dbReference>
<dbReference type="InterPro" id="IPR014031">
    <property type="entry name" value="Ketoacyl_synth_C"/>
</dbReference>
<dbReference type="Gene3D" id="3.30.70.3290">
    <property type="match status" value="1"/>
</dbReference>
<dbReference type="SUPFAM" id="SSF47336">
    <property type="entry name" value="ACP-like"/>
    <property type="match status" value="1"/>
</dbReference>
<feature type="compositionally biased region" description="Low complexity" evidence="6">
    <location>
        <begin position="1119"/>
        <end position="1129"/>
    </location>
</feature>
<dbReference type="RefSeq" id="WP_069919019.1">
    <property type="nucleotide sequence ID" value="NZ_MEHK01000001.1"/>
</dbReference>
<comment type="caution">
    <text evidence="8">The sequence shown here is derived from an EMBL/GenBank/DDBJ whole genome shotgun (WGS) entry which is preliminary data.</text>
</comment>
<dbReference type="Gene3D" id="3.40.47.10">
    <property type="match status" value="1"/>
</dbReference>
<proteinExistence type="predicted"/>
<dbReference type="InterPro" id="IPR001917">
    <property type="entry name" value="Aminotrans_II_pyridoxalP_BS"/>
</dbReference>
<dbReference type="PROSITE" id="PS52004">
    <property type="entry name" value="KS3_2"/>
    <property type="match status" value="1"/>
</dbReference>
<dbReference type="Gene3D" id="3.40.366.10">
    <property type="entry name" value="Malonyl-Coenzyme A Acyl Carrier Protein, domain 2"/>
    <property type="match status" value="1"/>
</dbReference>
<evidence type="ECO:0000256" key="4">
    <source>
        <dbReference type="ARBA" id="ARBA00022679"/>
    </source>
</evidence>
<dbReference type="Pfam" id="PF00698">
    <property type="entry name" value="Acyl_transf_1"/>
    <property type="match status" value="1"/>
</dbReference>
<dbReference type="InterPro" id="IPR050091">
    <property type="entry name" value="PKS_NRPS_Biosynth_Enz"/>
</dbReference>
<dbReference type="GO" id="GO:0006633">
    <property type="term" value="P:fatty acid biosynthetic process"/>
    <property type="evidence" value="ECO:0007669"/>
    <property type="project" value="TreeGrafter"/>
</dbReference>
<dbReference type="InterPro" id="IPR020841">
    <property type="entry name" value="PKS_Beta-ketoAc_synthase_dom"/>
</dbReference>
<feature type="compositionally biased region" description="Pro residues" evidence="6">
    <location>
        <begin position="939"/>
        <end position="956"/>
    </location>
</feature>
<dbReference type="Pfam" id="PF00109">
    <property type="entry name" value="ketoacyl-synt"/>
    <property type="match status" value="1"/>
</dbReference>
<evidence type="ECO:0000313" key="8">
    <source>
        <dbReference type="EMBL" id="OEJ30872.1"/>
    </source>
</evidence>
<dbReference type="GO" id="GO:0005886">
    <property type="term" value="C:plasma membrane"/>
    <property type="evidence" value="ECO:0007669"/>
    <property type="project" value="TreeGrafter"/>
</dbReference>
<keyword evidence="2" id="KW-0596">Phosphopantetheine</keyword>
<evidence type="ECO:0000256" key="3">
    <source>
        <dbReference type="ARBA" id="ARBA00022553"/>
    </source>
</evidence>
<dbReference type="InterPro" id="IPR016036">
    <property type="entry name" value="Malonyl_transacylase_ACP-bd"/>
</dbReference>
<accession>A0A1E5PNE7</accession>
<dbReference type="GO" id="GO:0004312">
    <property type="term" value="F:fatty acid synthase activity"/>
    <property type="evidence" value="ECO:0007669"/>
    <property type="project" value="TreeGrafter"/>
</dbReference>